<dbReference type="AlphaFoldDB" id="A0A127EHR2"/>
<evidence type="ECO:0008006" key="3">
    <source>
        <dbReference type="Google" id="ProtNLM"/>
    </source>
</evidence>
<accession>A0A127EHR2</accession>
<reference evidence="1 2" key="1">
    <citation type="journal article" date="2016" name="PLoS ONE">
        <title>Plasmid Characterization and Chromosome Analysis of Two netF+ Clostridium perfringens Isolates Associated with Foal and Canine Necrotizing Enteritis.</title>
        <authorList>
            <person name="Mehdizadeh Gohari I."/>
            <person name="Kropinski A.M."/>
            <person name="Weese S.J."/>
            <person name="Parreira V.R."/>
            <person name="Whitehead A.E."/>
            <person name="Boerlin P."/>
            <person name="Prescott J.F."/>
        </authorList>
    </citation>
    <scope>NUCLEOTIDE SEQUENCE [LARGE SCALE GENOMIC DNA]</scope>
    <source>
        <strain evidence="1 2">JP838</strain>
    </source>
</reference>
<dbReference type="RefSeq" id="WP_061427686.1">
    <property type="nucleotide sequence ID" value="NZ_CP010994.1"/>
</dbReference>
<evidence type="ECO:0000313" key="1">
    <source>
        <dbReference type="EMBL" id="AMN35511.1"/>
    </source>
</evidence>
<proteinExistence type="predicted"/>
<dbReference type="Proteomes" id="UP000070260">
    <property type="component" value="Chromosome"/>
</dbReference>
<sequence>MLMKLCSKCGDVIEYGNRYCDTCTNLVEQQRKKDNKKRYKKYSNNRLDKEEQSFYQSKAWKNMRSKVLADYVFIDVYYYYKYNKIVQANTVHHITEVKENWDKRLDYYNLICISKESHKEIHDLMLSKGKEKVKQMLLEFNKRFREEFNIKS</sequence>
<organism evidence="1 2">
    <name type="scientific">Clostridium perfringens</name>
    <dbReference type="NCBI Taxonomy" id="1502"/>
    <lineage>
        <taxon>Bacteria</taxon>
        <taxon>Bacillati</taxon>
        <taxon>Bacillota</taxon>
        <taxon>Clostridia</taxon>
        <taxon>Eubacteriales</taxon>
        <taxon>Clostridiaceae</taxon>
        <taxon>Clostridium</taxon>
    </lineage>
</organism>
<dbReference type="OrthoDB" id="9811997at2"/>
<gene>
    <name evidence="1" type="ORF">JFP838_07035</name>
</gene>
<dbReference type="PATRIC" id="fig|1502.177.peg.1440"/>
<protein>
    <recommendedName>
        <fullName evidence="3">HNH endonuclease</fullName>
    </recommendedName>
</protein>
<dbReference type="EMBL" id="CP010994">
    <property type="protein sequence ID" value="AMN35511.1"/>
    <property type="molecule type" value="Genomic_DNA"/>
</dbReference>
<name>A0A127EHR2_CLOPF</name>
<evidence type="ECO:0000313" key="2">
    <source>
        <dbReference type="Proteomes" id="UP000070260"/>
    </source>
</evidence>